<evidence type="ECO:0000313" key="2">
    <source>
        <dbReference type="Proteomes" id="UP001165065"/>
    </source>
</evidence>
<dbReference type="EMBL" id="BRYA01000597">
    <property type="protein sequence ID" value="GMI24939.1"/>
    <property type="molecule type" value="Genomic_DNA"/>
</dbReference>
<name>A0A9W7FYZ9_9STRA</name>
<organism evidence="1 2">
    <name type="scientific">Triparma columacea</name>
    <dbReference type="NCBI Taxonomy" id="722753"/>
    <lineage>
        <taxon>Eukaryota</taxon>
        <taxon>Sar</taxon>
        <taxon>Stramenopiles</taxon>
        <taxon>Ochrophyta</taxon>
        <taxon>Bolidophyceae</taxon>
        <taxon>Parmales</taxon>
        <taxon>Triparmaceae</taxon>
        <taxon>Triparma</taxon>
    </lineage>
</organism>
<dbReference type="InterPro" id="IPR023393">
    <property type="entry name" value="START-like_dom_sf"/>
</dbReference>
<gene>
    <name evidence="1" type="ORF">TrCOL_g4108</name>
</gene>
<sequence length="158" mass="17600">MTPLRPTLKATVRTRVKPSVIWEVYSSLNWDTFNSNITSVSSSTTKSPPTKLSLGMPLSIVTSKPQFNGTTFLEACFKDQDSNGVITYTLNLNPLATMTQTYKLETVKGGETEVTHGVRYDGMLKRMYEGSVEERELGDEVKEIIRQAEELEKEGKGA</sequence>
<dbReference type="AlphaFoldDB" id="A0A9W7FYZ9"/>
<proteinExistence type="predicted"/>
<dbReference type="OrthoDB" id="10351404at2759"/>
<evidence type="ECO:0000313" key="1">
    <source>
        <dbReference type="EMBL" id="GMI24939.1"/>
    </source>
</evidence>
<reference evidence="2" key="1">
    <citation type="journal article" date="2023" name="Commun. Biol.">
        <title>Genome analysis of Parmales, the sister group of diatoms, reveals the evolutionary specialization of diatoms from phago-mixotrophs to photoautotrophs.</title>
        <authorList>
            <person name="Ban H."/>
            <person name="Sato S."/>
            <person name="Yoshikawa S."/>
            <person name="Yamada K."/>
            <person name="Nakamura Y."/>
            <person name="Ichinomiya M."/>
            <person name="Sato N."/>
            <person name="Blanc-Mathieu R."/>
            <person name="Endo H."/>
            <person name="Kuwata A."/>
            <person name="Ogata H."/>
        </authorList>
    </citation>
    <scope>NUCLEOTIDE SEQUENCE [LARGE SCALE GENOMIC DNA]</scope>
</reference>
<protein>
    <submittedName>
        <fullName evidence="1">Uncharacterized protein</fullName>
    </submittedName>
</protein>
<dbReference type="Proteomes" id="UP001165065">
    <property type="component" value="Unassembled WGS sequence"/>
</dbReference>
<dbReference type="Gene3D" id="3.30.530.20">
    <property type="match status" value="1"/>
</dbReference>
<dbReference type="SUPFAM" id="SSF55961">
    <property type="entry name" value="Bet v1-like"/>
    <property type="match status" value="1"/>
</dbReference>
<keyword evidence="2" id="KW-1185">Reference proteome</keyword>
<comment type="caution">
    <text evidence="1">The sequence shown here is derived from an EMBL/GenBank/DDBJ whole genome shotgun (WGS) entry which is preliminary data.</text>
</comment>
<accession>A0A9W7FYZ9</accession>